<dbReference type="HOGENOM" id="CLU_174765_0_1_2"/>
<feature type="domain" description="KTSC" evidence="1">
    <location>
        <begin position="7"/>
        <end position="64"/>
    </location>
</feature>
<sequence>MDRTSVSSSNLRSVGYNQDDQILEIEFNSGGVYRYFSVPANIHTDLMNASSHGKCFHSNIKNVYQYEQVR</sequence>
<protein>
    <recommendedName>
        <fullName evidence="1">KTSC domain-containing protein</fullName>
    </recommendedName>
</protein>
<reference evidence="2 3" key="1">
    <citation type="journal article" date="2016" name="Stand. Genomic Sci.">
        <title>Complete genome sequence of the Antarctic Halorubrum lacusprofundi type strain ACAM 34.</title>
        <authorList>
            <person name="Anderson I.J."/>
            <person name="DasSarma P."/>
            <person name="Lucas S."/>
            <person name="Copeland A."/>
            <person name="Lapidus A."/>
            <person name="Del Rio T.G."/>
            <person name="Tice H."/>
            <person name="Dalin E."/>
            <person name="Bruce D.C."/>
            <person name="Goodwin L."/>
            <person name="Pitluck S."/>
            <person name="Sims D."/>
            <person name="Brettin T.S."/>
            <person name="Detter J.C."/>
            <person name="Han C.S."/>
            <person name="Larimer F."/>
            <person name="Hauser L."/>
            <person name="Land M."/>
            <person name="Ivanova N."/>
            <person name="Richardson P."/>
            <person name="Cavicchioli R."/>
            <person name="DasSarma S."/>
            <person name="Woese C.R."/>
            <person name="Kyrpides N.C."/>
        </authorList>
    </citation>
    <scope>NUCLEOTIDE SEQUENCE [LARGE SCALE GENOMIC DNA]</scope>
    <source>
        <strain evidence="3">ATCC 49239 / DSM 5036 / JCM 8891 / ACAM 34</strain>
    </source>
</reference>
<keyword evidence="3" id="KW-1185">Reference proteome</keyword>
<organism evidence="2 3">
    <name type="scientific">Halorubrum lacusprofundi (strain ATCC 49239 / DSM 5036 / JCM 8891 / ACAM 34)</name>
    <dbReference type="NCBI Taxonomy" id="416348"/>
    <lineage>
        <taxon>Archaea</taxon>
        <taxon>Methanobacteriati</taxon>
        <taxon>Methanobacteriota</taxon>
        <taxon>Stenosarchaea group</taxon>
        <taxon>Halobacteria</taxon>
        <taxon>Halobacteriales</taxon>
        <taxon>Haloferacaceae</taxon>
        <taxon>Halorubrum</taxon>
    </lineage>
</organism>
<dbReference type="Pfam" id="PF13619">
    <property type="entry name" value="KTSC"/>
    <property type="match status" value="1"/>
</dbReference>
<dbReference type="GeneID" id="32205155"/>
<dbReference type="KEGG" id="hla:Hlac_2783"/>
<evidence type="ECO:0000259" key="1">
    <source>
        <dbReference type="Pfam" id="PF13619"/>
    </source>
</evidence>
<dbReference type="EMBL" id="CP001366">
    <property type="protein sequence ID" value="ACM58352.1"/>
    <property type="molecule type" value="Genomic_DNA"/>
</dbReference>
<evidence type="ECO:0000313" key="3">
    <source>
        <dbReference type="Proteomes" id="UP000000740"/>
    </source>
</evidence>
<proteinExistence type="predicted"/>
<accession>B9LVW2</accession>
<dbReference type="InterPro" id="IPR025309">
    <property type="entry name" value="KTSC_dom"/>
</dbReference>
<gene>
    <name evidence="2" type="ordered locus">Hlac_2783</name>
</gene>
<dbReference type="AlphaFoldDB" id="B9LVW2"/>
<dbReference type="eggNOG" id="arCOG08094">
    <property type="taxonomic scope" value="Archaea"/>
</dbReference>
<name>B9LVW2_HALLT</name>
<dbReference type="Proteomes" id="UP000000740">
    <property type="component" value="Chromosome 2"/>
</dbReference>
<dbReference type="RefSeq" id="WP_009486615.1">
    <property type="nucleotide sequence ID" value="NC_012028.1"/>
</dbReference>
<evidence type="ECO:0000313" key="2">
    <source>
        <dbReference type="EMBL" id="ACM58352.1"/>
    </source>
</evidence>